<evidence type="ECO:0000313" key="7">
    <source>
        <dbReference type="EMBL" id="TFU06546.1"/>
    </source>
</evidence>
<keyword evidence="6" id="KW-0739">Sodium transport</keyword>
<dbReference type="Gene3D" id="1.20.1530.10">
    <property type="entry name" value="Na+/H+ antiporter like domain"/>
    <property type="match status" value="1"/>
</dbReference>
<dbReference type="OrthoDB" id="9808135at2"/>
<keyword evidence="2 6" id="KW-1003">Cell membrane</keyword>
<feature type="transmembrane region" description="Helical" evidence="6">
    <location>
        <begin position="334"/>
        <end position="356"/>
    </location>
</feature>
<evidence type="ECO:0000256" key="4">
    <source>
        <dbReference type="ARBA" id="ARBA00022989"/>
    </source>
</evidence>
<dbReference type="Proteomes" id="UP000297737">
    <property type="component" value="Unassembled WGS sequence"/>
</dbReference>
<dbReference type="PANTHER" id="PTHR30341">
    <property type="entry name" value="SODIUM ION/PROTON ANTIPORTER NHAA-RELATED"/>
    <property type="match status" value="1"/>
</dbReference>
<keyword evidence="6" id="KW-0915">Sodium</keyword>
<comment type="catalytic activity">
    <reaction evidence="6">
        <text>Na(+)(in) + 2 H(+)(out) = Na(+)(out) + 2 H(+)(in)</text>
        <dbReference type="Rhea" id="RHEA:29251"/>
        <dbReference type="ChEBI" id="CHEBI:15378"/>
        <dbReference type="ChEBI" id="CHEBI:29101"/>
    </reaction>
</comment>
<keyword evidence="6" id="KW-0813">Transport</keyword>
<evidence type="ECO:0000256" key="5">
    <source>
        <dbReference type="ARBA" id="ARBA00023136"/>
    </source>
</evidence>
<comment type="caution">
    <text evidence="7">The sequence shown here is derived from an EMBL/GenBank/DDBJ whole genome shotgun (WGS) entry which is preliminary data.</text>
</comment>
<reference evidence="7 8" key="1">
    <citation type="submission" date="2019-02" db="EMBL/GenBank/DDBJ databases">
        <title>Polymorphobacter sp. isolated from the lake at the Tibet of China.</title>
        <authorList>
            <person name="Li A."/>
        </authorList>
    </citation>
    <scope>NUCLEOTIDE SEQUENCE [LARGE SCALE GENOMIC DNA]</scope>
    <source>
        <strain evidence="7 8">DJ1R-1</strain>
    </source>
</reference>
<feature type="transmembrane region" description="Helical" evidence="6">
    <location>
        <begin position="17"/>
        <end position="39"/>
    </location>
</feature>
<organism evidence="7 8">
    <name type="scientific">Glacieibacterium arshaanense</name>
    <dbReference type="NCBI Taxonomy" id="2511025"/>
    <lineage>
        <taxon>Bacteria</taxon>
        <taxon>Pseudomonadati</taxon>
        <taxon>Pseudomonadota</taxon>
        <taxon>Alphaproteobacteria</taxon>
        <taxon>Sphingomonadales</taxon>
        <taxon>Sphingosinicellaceae</taxon>
        <taxon>Glacieibacterium</taxon>
    </lineage>
</organism>
<keyword evidence="6" id="KW-0406">Ion transport</keyword>
<dbReference type="NCBIfam" id="NF007112">
    <property type="entry name" value="PRK09561.1"/>
    <property type="match status" value="1"/>
</dbReference>
<accession>A0A4Y9ESD4</accession>
<evidence type="ECO:0000256" key="3">
    <source>
        <dbReference type="ARBA" id="ARBA00022692"/>
    </source>
</evidence>
<feature type="transmembrane region" description="Helical" evidence="6">
    <location>
        <begin position="368"/>
        <end position="385"/>
    </location>
</feature>
<comment type="subcellular location">
    <subcellularLocation>
        <location evidence="1">Cell inner membrane</location>
        <topology evidence="1">Multi-pass membrane protein</topology>
    </subcellularLocation>
    <subcellularLocation>
        <location evidence="6">Cell membrane</location>
        <topology evidence="6">Multi-pass membrane protein</topology>
    </subcellularLocation>
</comment>
<evidence type="ECO:0000256" key="1">
    <source>
        <dbReference type="ARBA" id="ARBA00004429"/>
    </source>
</evidence>
<feature type="transmembrane region" description="Helical" evidence="6">
    <location>
        <begin position="59"/>
        <end position="76"/>
    </location>
</feature>
<keyword evidence="5 6" id="KW-0472">Membrane</keyword>
<evidence type="ECO:0000256" key="2">
    <source>
        <dbReference type="ARBA" id="ARBA00022475"/>
    </source>
</evidence>
<feature type="transmembrane region" description="Helical" evidence="6">
    <location>
        <begin position="260"/>
        <end position="283"/>
    </location>
</feature>
<gene>
    <name evidence="6 7" type="primary">nhaA</name>
    <name evidence="7" type="ORF">EUV02_06095</name>
</gene>
<dbReference type="HAMAP" id="MF_01844">
    <property type="entry name" value="NhaA"/>
    <property type="match status" value="1"/>
</dbReference>
<feature type="transmembrane region" description="Helical" evidence="6">
    <location>
        <begin position="210"/>
        <end position="240"/>
    </location>
</feature>
<dbReference type="GO" id="GO:0005886">
    <property type="term" value="C:plasma membrane"/>
    <property type="evidence" value="ECO:0007669"/>
    <property type="project" value="UniProtKB-SubCell"/>
</dbReference>
<feature type="transmembrane region" description="Helical" evidence="6">
    <location>
        <begin position="127"/>
        <end position="146"/>
    </location>
</feature>
<keyword evidence="6" id="KW-0050">Antiport</keyword>
<dbReference type="EMBL" id="SIHO01000001">
    <property type="protein sequence ID" value="TFU06546.1"/>
    <property type="molecule type" value="Genomic_DNA"/>
</dbReference>
<dbReference type="NCBIfam" id="NF007111">
    <property type="entry name" value="PRK09560.1"/>
    <property type="match status" value="1"/>
</dbReference>
<proteinExistence type="inferred from homology"/>
<comment type="function">
    <text evidence="6">Na(+)/H(+) antiporter that extrudes sodium in exchange for external protons.</text>
</comment>
<dbReference type="InterPro" id="IPR023171">
    <property type="entry name" value="Na/H_antiporter_dom_sf"/>
</dbReference>
<comment type="similarity">
    <text evidence="6">Belongs to the NhaA Na(+)/H(+) (TC 2.A.33) antiporter family.</text>
</comment>
<keyword evidence="4 6" id="KW-1133">Transmembrane helix</keyword>
<dbReference type="PANTHER" id="PTHR30341:SF0">
    <property type="entry name" value="NA(+)_H(+) ANTIPORTER NHAA"/>
    <property type="match status" value="1"/>
</dbReference>
<dbReference type="AlphaFoldDB" id="A0A4Y9ESD4"/>
<keyword evidence="3 6" id="KW-0812">Transmembrane</keyword>
<feature type="transmembrane region" description="Helical" evidence="6">
    <location>
        <begin position="182"/>
        <end position="198"/>
    </location>
</feature>
<dbReference type="Pfam" id="PF06965">
    <property type="entry name" value="Na_H_antiport_1"/>
    <property type="match status" value="1"/>
</dbReference>
<keyword evidence="8" id="KW-1185">Reference proteome</keyword>
<sequence>MNHTAPRWRPASTLRQFLATEAAGGYILMAAAAAALIVANSPLSGFYAHTLHIEFAGHSLLHWINDGLMAVFFLLIGLEVKRELVDGELSTNSRRILPGAAAFAGMAVPALIYLAFNYQDPAHRDGWAIPAATDIAFALGVLALLGSRVPGSLKILLTAIAIIDDLGAIIIIAVAYTAKLDFLDLGLAGAGLLMLVGLNRFKVTALAPYLIIGIFIWYETLLSGVHATLAGVAVALTIPLRTAANEAVGDHSPLHKLEHALAPIVAFIIVPIFGFANAGVSLLDIAPGTALGGVPVGVALGLFLGKQLGVFGAIWAMVKLGFADMPVDASWRQIYGVAILCGIGFTMSLFIAALAFGEGSAENEIAKIGILAGSFISALVGWFVLNGSRRSA</sequence>
<dbReference type="InterPro" id="IPR004670">
    <property type="entry name" value="NhaA"/>
</dbReference>
<evidence type="ECO:0000313" key="8">
    <source>
        <dbReference type="Proteomes" id="UP000297737"/>
    </source>
</evidence>
<evidence type="ECO:0000256" key="6">
    <source>
        <dbReference type="HAMAP-Rule" id="MF_01844"/>
    </source>
</evidence>
<dbReference type="RefSeq" id="WP_135245270.1">
    <property type="nucleotide sequence ID" value="NZ_SIHO01000001.1"/>
</dbReference>
<dbReference type="GO" id="GO:0006885">
    <property type="term" value="P:regulation of pH"/>
    <property type="evidence" value="ECO:0007669"/>
    <property type="project" value="UniProtKB-UniRule"/>
</dbReference>
<name>A0A4Y9ESD4_9SPHN</name>
<dbReference type="NCBIfam" id="TIGR00773">
    <property type="entry name" value="NhaA"/>
    <property type="match status" value="1"/>
</dbReference>
<feature type="transmembrane region" description="Helical" evidence="6">
    <location>
        <begin position="96"/>
        <end position="115"/>
    </location>
</feature>
<feature type="transmembrane region" description="Helical" evidence="6">
    <location>
        <begin position="290"/>
        <end position="314"/>
    </location>
</feature>
<protein>
    <recommendedName>
        <fullName evidence="6">Na(+)/H(+) antiporter NhaA</fullName>
    </recommendedName>
    <alternativeName>
        <fullName evidence="6">Sodium/proton antiporter NhaA</fullName>
    </alternativeName>
</protein>
<feature type="transmembrane region" description="Helical" evidence="6">
    <location>
        <begin position="155"/>
        <end position="176"/>
    </location>
</feature>
<dbReference type="GO" id="GO:0015385">
    <property type="term" value="F:sodium:proton antiporter activity"/>
    <property type="evidence" value="ECO:0007669"/>
    <property type="project" value="UniProtKB-UniRule"/>
</dbReference>